<gene>
    <name evidence="1" type="ORF">DSO57_1001281</name>
</gene>
<organism evidence="1 2">
    <name type="scientific">Entomophthora muscae</name>
    <dbReference type="NCBI Taxonomy" id="34485"/>
    <lineage>
        <taxon>Eukaryota</taxon>
        <taxon>Fungi</taxon>
        <taxon>Fungi incertae sedis</taxon>
        <taxon>Zoopagomycota</taxon>
        <taxon>Entomophthoromycotina</taxon>
        <taxon>Entomophthoromycetes</taxon>
        <taxon>Entomophthorales</taxon>
        <taxon>Entomophthoraceae</taxon>
        <taxon>Entomophthora</taxon>
    </lineage>
</organism>
<dbReference type="EMBL" id="QTSX02003553">
    <property type="protein sequence ID" value="KAJ9071033.1"/>
    <property type="molecule type" value="Genomic_DNA"/>
</dbReference>
<evidence type="ECO:0000313" key="1">
    <source>
        <dbReference type="EMBL" id="KAJ9071033.1"/>
    </source>
</evidence>
<accession>A0ACC2T8P7</accession>
<dbReference type="Proteomes" id="UP001165960">
    <property type="component" value="Unassembled WGS sequence"/>
</dbReference>
<proteinExistence type="predicted"/>
<protein>
    <submittedName>
        <fullName evidence="1">Uncharacterized protein</fullName>
    </submittedName>
</protein>
<comment type="caution">
    <text evidence="1">The sequence shown here is derived from an EMBL/GenBank/DDBJ whole genome shotgun (WGS) entry which is preliminary data.</text>
</comment>
<name>A0ACC2T8P7_9FUNG</name>
<evidence type="ECO:0000313" key="2">
    <source>
        <dbReference type="Proteomes" id="UP001165960"/>
    </source>
</evidence>
<sequence>MPCLQKNLVSPVNESAGLANNLKITRATSGKELKKLSVECGLPEDDKSCGSKEKFEFPHSNPTNERPSGQDTCGVPGHQSHSVSWVIARDQLGGVIIS</sequence>
<keyword evidence="2" id="KW-1185">Reference proteome</keyword>
<reference evidence="1" key="1">
    <citation type="submission" date="2022-04" db="EMBL/GenBank/DDBJ databases">
        <title>Genome of the entomopathogenic fungus Entomophthora muscae.</title>
        <authorList>
            <person name="Elya C."/>
            <person name="Lovett B.R."/>
            <person name="Lee E."/>
            <person name="Macias A.M."/>
            <person name="Hajek A.E."/>
            <person name="De Bivort B.L."/>
            <person name="Kasson M.T."/>
            <person name="De Fine Licht H.H."/>
            <person name="Stajich J.E."/>
        </authorList>
    </citation>
    <scope>NUCLEOTIDE SEQUENCE</scope>
    <source>
        <strain evidence="1">Berkeley</strain>
    </source>
</reference>